<comment type="subcellular location">
    <subcellularLocation>
        <location evidence="5">Cytoplasm</location>
    </subcellularLocation>
</comment>
<comment type="function">
    <text evidence="5">Catalyzes the formation of 2'O-methylated cytidine (Cm32) or 2'O-methylated uridine (Um32) at position 32 in tRNA.</text>
</comment>
<proteinExistence type="inferred from homology"/>
<keyword evidence="5" id="KW-0963">Cytoplasm</keyword>
<evidence type="ECO:0000259" key="6">
    <source>
        <dbReference type="Pfam" id="PF00588"/>
    </source>
</evidence>
<comment type="subunit">
    <text evidence="5">Homodimer.</text>
</comment>
<dbReference type="eggNOG" id="COG0565">
    <property type="taxonomic scope" value="Bacteria"/>
</dbReference>
<keyword evidence="3 7" id="KW-0808">Transferase</keyword>
<dbReference type="Gene3D" id="3.40.1280.10">
    <property type="match status" value="1"/>
</dbReference>
<keyword evidence="4 5" id="KW-0949">S-adenosyl-L-methionine</keyword>
<dbReference type="CDD" id="cd18093">
    <property type="entry name" value="SpoU-like_TrmJ"/>
    <property type="match status" value="1"/>
</dbReference>
<keyword evidence="8" id="KW-1185">Reference proteome</keyword>
<dbReference type="SUPFAM" id="SSF75217">
    <property type="entry name" value="alpha/beta knot"/>
    <property type="match status" value="1"/>
</dbReference>
<dbReference type="EC" id="2.1.1.200" evidence="5"/>
<accession>U5DDF1</accession>
<dbReference type="AlphaFoldDB" id="U5DDF1"/>
<dbReference type="GO" id="GO:0003723">
    <property type="term" value="F:RNA binding"/>
    <property type="evidence" value="ECO:0007669"/>
    <property type="project" value="InterPro"/>
</dbReference>
<evidence type="ECO:0000256" key="3">
    <source>
        <dbReference type="ARBA" id="ARBA00022679"/>
    </source>
</evidence>
<feature type="domain" description="tRNA/rRNA methyltransferase SpoU type" evidence="6">
    <location>
        <begin position="6"/>
        <end position="155"/>
    </location>
</feature>
<dbReference type="InterPro" id="IPR004384">
    <property type="entry name" value="RNA_MeTrfase_TrmJ/LasT"/>
</dbReference>
<dbReference type="PANTHER" id="PTHR42786:SF2">
    <property type="entry name" value="TRNA (CYTIDINE_URIDINE-2'-O-)-METHYLTRANSFERASE TRMJ"/>
    <property type="match status" value="1"/>
</dbReference>
<comment type="caution">
    <text evidence="7">The sequence shown here is derived from an EMBL/GenBank/DDBJ whole genome shotgun (WGS) entry which is preliminary data.</text>
</comment>
<name>U5DDF1_9CHRO</name>
<dbReference type="PATRIC" id="fig|582515.4.peg.961"/>
<organism evidence="7 8">
    <name type="scientific">Rubidibacter lacunae KORDI 51-2</name>
    <dbReference type="NCBI Taxonomy" id="582515"/>
    <lineage>
        <taxon>Bacteria</taxon>
        <taxon>Bacillati</taxon>
        <taxon>Cyanobacteriota</taxon>
        <taxon>Cyanophyceae</taxon>
        <taxon>Oscillatoriophycideae</taxon>
        <taxon>Chroococcales</taxon>
        <taxon>Aphanothecaceae</taxon>
        <taxon>Rubidibacter</taxon>
    </lineage>
</organism>
<evidence type="ECO:0000256" key="4">
    <source>
        <dbReference type="ARBA" id="ARBA00022691"/>
    </source>
</evidence>
<dbReference type="GO" id="GO:0002128">
    <property type="term" value="P:tRNA nucleoside ribose methylation"/>
    <property type="evidence" value="ECO:0007669"/>
    <property type="project" value="TreeGrafter"/>
</dbReference>
<dbReference type="GO" id="GO:0160206">
    <property type="term" value="F:tRNA (cytidine(32)/uridine(32)-2'-O)-methyltransferase activity"/>
    <property type="evidence" value="ECO:0007669"/>
    <property type="project" value="UniProtKB-EC"/>
</dbReference>
<dbReference type="InterPro" id="IPR029028">
    <property type="entry name" value="Alpha/beta_knot_MTases"/>
</dbReference>
<evidence type="ECO:0000256" key="5">
    <source>
        <dbReference type="RuleBase" id="RU362024"/>
    </source>
</evidence>
<comment type="similarity">
    <text evidence="1">Belongs to the class IV-like SAM-binding methyltransferase superfamily. RNA methyltransferase TrmH family.</text>
</comment>
<reference evidence="7 8" key="1">
    <citation type="submission" date="2013-05" db="EMBL/GenBank/DDBJ databases">
        <title>Draft genome sequence of Rubidibacter lacunae KORDI 51-2.</title>
        <authorList>
            <person name="Choi D.H."/>
            <person name="Noh J.H."/>
            <person name="Kwon K.-K."/>
            <person name="Lee J.-H."/>
            <person name="Ryu J.-Y."/>
        </authorList>
    </citation>
    <scope>NUCLEOTIDE SEQUENCE [LARGE SCALE GENOMIC DNA]</scope>
    <source>
        <strain evidence="7 8">KORDI 51-2</strain>
    </source>
</reference>
<dbReference type="OrthoDB" id="9806346at2"/>
<evidence type="ECO:0000313" key="8">
    <source>
        <dbReference type="Proteomes" id="UP000016960"/>
    </source>
</evidence>
<comment type="catalytic activity">
    <reaction evidence="5">
        <text>uridine(32) in tRNA + S-adenosyl-L-methionine = 2'-O-methyluridine(32) in tRNA + S-adenosyl-L-homocysteine + H(+)</text>
        <dbReference type="Rhea" id="RHEA:42936"/>
        <dbReference type="Rhea" id="RHEA-COMP:10107"/>
        <dbReference type="Rhea" id="RHEA-COMP:10290"/>
        <dbReference type="ChEBI" id="CHEBI:15378"/>
        <dbReference type="ChEBI" id="CHEBI:57856"/>
        <dbReference type="ChEBI" id="CHEBI:59789"/>
        <dbReference type="ChEBI" id="CHEBI:65315"/>
        <dbReference type="ChEBI" id="CHEBI:74478"/>
        <dbReference type="EC" id="2.1.1.200"/>
    </reaction>
</comment>
<evidence type="ECO:0000256" key="1">
    <source>
        <dbReference type="ARBA" id="ARBA00007228"/>
    </source>
</evidence>
<dbReference type="InterPro" id="IPR001537">
    <property type="entry name" value="SpoU_MeTrfase"/>
</dbReference>
<dbReference type="EMBL" id="ASSJ01000017">
    <property type="protein sequence ID" value="ERN42538.1"/>
    <property type="molecule type" value="Genomic_DNA"/>
</dbReference>
<evidence type="ECO:0000256" key="2">
    <source>
        <dbReference type="ARBA" id="ARBA00022603"/>
    </source>
</evidence>
<dbReference type="PANTHER" id="PTHR42786">
    <property type="entry name" value="TRNA/RRNA METHYLTRANSFERASE"/>
    <property type="match status" value="1"/>
</dbReference>
<dbReference type="STRING" id="582515.KR51_00008580"/>
<dbReference type="GO" id="GO:0005829">
    <property type="term" value="C:cytosol"/>
    <property type="evidence" value="ECO:0007669"/>
    <property type="project" value="TreeGrafter"/>
</dbReference>
<dbReference type="GO" id="GO:0106339">
    <property type="term" value="F:tRNA (cytidine(32)-2'-O)-methyltransferase activity"/>
    <property type="evidence" value="ECO:0007669"/>
    <property type="project" value="RHEA"/>
</dbReference>
<keyword evidence="2 5" id="KW-0489">Methyltransferase</keyword>
<dbReference type="Gene3D" id="1.10.8.590">
    <property type="match status" value="1"/>
</dbReference>
<dbReference type="RefSeq" id="WP_022605004.1">
    <property type="nucleotide sequence ID" value="NZ_ASSJ01000017.1"/>
</dbReference>
<dbReference type="Pfam" id="PF00588">
    <property type="entry name" value="SpoU_methylase"/>
    <property type="match status" value="1"/>
</dbReference>
<comment type="catalytic activity">
    <reaction evidence="5">
        <text>cytidine(32) in tRNA + S-adenosyl-L-methionine = 2'-O-methylcytidine(32) in tRNA + S-adenosyl-L-homocysteine + H(+)</text>
        <dbReference type="Rhea" id="RHEA:42932"/>
        <dbReference type="Rhea" id="RHEA-COMP:10288"/>
        <dbReference type="Rhea" id="RHEA-COMP:10289"/>
        <dbReference type="ChEBI" id="CHEBI:15378"/>
        <dbReference type="ChEBI" id="CHEBI:57856"/>
        <dbReference type="ChEBI" id="CHEBI:59789"/>
        <dbReference type="ChEBI" id="CHEBI:74495"/>
        <dbReference type="ChEBI" id="CHEBI:82748"/>
        <dbReference type="EC" id="2.1.1.200"/>
    </reaction>
</comment>
<dbReference type="Proteomes" id="UP000016960">
    <property type="component" value="Unassembled WGS sequence"/>
</dbReference>
<dbReference type="NCBIfam" id="TIGR00050">
    <property type="entry name" value="rRNA_methyl_1"/>
    <property type="match status" value="1"/>
</dbReference>
<dbReference type="InParanoid" id="U5DDF1"/>
<keyword evidence="5" id="KW-0819">tRNA processing</keyword>
<evidence type="ECO:0000313" key="7">
    <source>
        <dbReference type="EMBL" id="ERN42538.1"/>
    </source>
</evidence>
<gene>
    <name evidence="5" type="primary">trmJ</name>
    <name evidence="7" type="ORF">KR51_00008580</name>
</gene>
<protein>
    <recommendedName>
        <fullName evidence="5">tRNA (cytidine/uridine-2'-O-)-methyltransferase TrmJ</fullName>
        <ecNumber evidence="5">2.1.1.200</ecNumber>
    </recommendedName>
    <alternativeName>
        <fullName evidence="5">tRNA (cytidine(32)/uridine(32)-2'-O)-methyltransferase</fullName>
    </alternativeName>
    <alternativeName>
        <fullName evidence="5">tRNA Cm32/Um32 methyltransferase</fullName>
    </alternativeName>
</protein>
<sequence>MSLSKVRIVLVEPAGARNVGAIARAMKNFGLQHLAIVEPRCDPLGDEARQMAVHAADVLEAARCVPDLPAALEGCQRAIATTARARTAAIALEPPESALPWLLDPAIAAAALVFGPEDRGLSNAELNYAQRCVGIPTNPDYPSLNLATAVALCAYELARSARATAAGDVHLPAPSLPTPLPTEPPADLATLEGYYQHLEAVLLQIGFLYPHTAAARLEKFRRLYARAQPTAEEVALLRGVLRQTAWAIAQAARQSSDDRSSD</sequence>
<dbReference type="PIRSF" id="PIRSF004808">
    <property type="entry name" value="LasT"/>
    <property type="match status" value="1"/>
</dbReference>
<dbReference type="InterPro" id="IPR029026">
    <property type="entry name" value="tRNA_m1G_MTases_N"/>
</dbReference>